<dbReference type="Gene3D" id="2.30.29.30">
    <property type="entry name" value="Pleckstrin-homology domain (PH domain)/Phosphotyrosine-binding domain (PTB)"/>
    <property type="match status" value="1"/>
</dbReference>
<dbReference type="Pfam" id="PF20399">
    <property type="entry name" value="PH_20"/>
    <property type="match status" value="1"/>
</dbReference>
<evidence type="ECO:0000313" key="6">
    <source>
        <dbReference type="Proteomes" id="UP000310158"/>
    </source>
</evidence>
<dbReference type="GO" id="GO:0043248">
    <property type="term" value="P:proteasome assembly"/>
    <property type="evidence" value="ECO:0007669"/>
    <property type="project" value="UniProtKB-UniRule"/>
</dbReference>
<feature type="region of interest" description="Disordered" evidence="3">
    <location>
        <begin position="187"/>
        <end position="390"/>
    </location>
</feature>
<feature type="compositionally biased region" description="Basic and acidic residues" evidence="3">
    <location>
        <begin position="335"/>
        <end position="363"/>
    </location>
</feature>
<feature type="non-terminal residue" evidence="5">
    <location>
        <position position="1"/>
    </location>
</feature>
<dbReference type="InterPro" id="IPR007834">
    <property type="entry name" value="DSS1_SEM1"/>
</dbReference>
<dbReference type="CDD" id="cd13311">
    <property type="entry name" value="PH_Slm1"/>
    <property type="match status" value="1"/>
</dbReference>
<evidence type="ECO:0000256" key="1">
    <source>
        <dbReference type="ARBA" id="ARBA00034491"/>
    </source>
</evidence>
<name>A0A4S4L9U7_9AGAM</name>
<feature type="region of interest" description="Disordered" evidence="3">
    <location>
        <begin position="413"/>
        <end position="444"/>
    </location>
</feature>
<dbReference type="InterPro" id="IPR011993">
    <property type="entry name" value="PH-like_dom_sf"/>
</dbReference>
<evidence type="ECO:0000259" key="4">
    <source>
        <dbReference type="PROSITE" id="PS50003"/>
    </source>
</evidence>
<proteinExistence type="inferred from homology"/>
<feature type="compositionally biased region" description="Low complexity" evidence="3">
    <location>
        <begin position="424"/>
        <end position="433"/>
    </location>
</feature>
<dbReference type="SUPFAM" id="SSF50729">
    <property type="entry name" value="PH domain-like"/>
    <property type="match status" value="1"/>
</dbReference>
<evidence type="ECO:0000256" key="2">
    <source>
        <dbReference type="RuleBase" id="RU369057"/>
    </source>
</evidence>
<feature type="compositionally biased region" description="Basic and acidic residues" evidence="3">
    <location>
        <begin position="260"/>
        <end position="288"/>
    </location>
</feature>
<dbReference type="GO" id="GO:0005634">
    <property type="term" value="C:nucleus"/>
    <property type="evidence" value="ECO:0007669"/>
    <property type="project" value="UniProtKB-SubCell"/>
</dbReference>
<dbReference type="GO" id="GO:0006406">
    <property type="term" value="P:mRNA export from nucleus"/>
    <property type="evidence" value="ECO:0007669"/>
    <property type="project" value="UniProtKB-UniRule"/>
</dbReference>
<comment type="similarity">
    <text evidence="1 2">Belongs to the DSS1/SEM1 family.</text>
</comment>
<dbReference type="AlphaFoldDB" id="A0A4S4L9U7"/>
<dbReference type="Pfam" id="PF05160">
    <property type="entry name" value="DSS1_SEM1"/>
    <property type="match status" value="1"/>
</dbReference>
<sequence length="475" mass="52879">QDMASIPPDHEWISFSARSDHLLDPETPLRNPETVMYPSKEDPSVIPVHTGYLERKKRFTRTYRESYCVLTPAGFLHEYSSSDPAQSNAPLFSLFLPMCTLGPASTNSAKSHKFHIEGKPDGSGSTKTGSLRLGRGQHAWSFRARSHEDMMEWWNDIRMLCARYLVASEHMERTGPVAAAVRAVGYVSEEEGEEEEGSSVEEEREEEEVYQEAREDGQGEDETEPPSYTHPHRDSGVEVGQNETDKKPGPDRYAASPEPRASDVDVARKPSQRQQEKAPEDRELHAGDDGAGPADEGEPEQSTSRSAQSPSQAPIESRFTEGNYVNYRVGSLTVRGKEERTGGEGKERDRDGERDRVREEKRKGTGMGSGTGWAMLSDVEPPAETTQKVEDAQPHLGVLEEDDEFEEFQVQDWDDSQTDLAHLGGAAPGAAKSGGDKLWEDNWDDDDIEDEFSVQLRNELAKTGKSSSEPQPMQH</sequence>
<dbReference type="InterPro" id="IPR043453">
    <property type="entry name" value="Slm1_PH"/>
</dbReference>
<dbReference type="EMBL" id="SGPL01000704">
    <property type="protein sequence ID" value="THH08364.1"/>
    <property type="molecule type" value="Genomic_DNA"/>
</dbReference>
<dbReference type="PROSITE" id="PS50003">
    <property type="entry name" value="PH_DOMAIN"/>
    <property type="match status" value="1"/>
</dbReference>
<dbReference type="SMART" id="SM01385">
    <property type="entry name" value="DSS1_SEM1"/>
    <property type="match status" value="1"/>
</dbReference>
<dbReference type="SMART" id="SM00233">
    <property type="entry name" value="PH"/>
    <property type="match status" value="1"/>
</dbReference>
<feature type="domain" description="PH" evidence="4">
    <location>
        <begin position="46"/>
        <end position="162"/>
    </location>
</feature>
<organism evidence="5 6">
    <name type="scientific">Bondarzewia mesenterica</name>
    <dbReference type="NCBI Taxonomy" id="1095465"/>
    <lineage>
        <taxon>Eukaryota</taxon>
        <taxon>Fungi</taxon>
        <taxon>Dikarya</taxon>
        <taxon>Basidiomycota</taxon>
        <taxon>Agaricomycotina</taxon>
        <taxon>Agaricomycetes</taxon>
        <taxon>Russulales</taxon>
        <taxon>Bondarzewiaceae</taxon>
        <taxon>Bondarzewia</taxon>
    </lineage>
</organism>
<feature type="compositionally biased region" description="Polar residues" evidence="3">
    <location>
        <begin position="301"/>
        <end position="314"/>
    </location>
</feature>
<dbReference type="OrthoDB" id="5598057at2759"/>
<keyword evidence="6" id="KW-1185">Reference proteome</keyword>
<keyword evidence="2" id="KW-0539">Nucleus</keyword>
<dbReference type="Proteomes" id="UP000310158">
    <property type="component" value="Unassembled WGS sequence"/>
</dbReference>
<accession>A0A4S4L9U7</accession>
<dbReference type="InterPro" id="IPR001849">
    <property type="entry name" value="PH_domain"/>
</dbReference>
<evidence type="ECO:0000256" key="3">
    <source>
        <dbReference type="SAM" id="MobiDB-lite"/>
    </source>
</evidence>
<gene>
    <name evidence="5" type="ORF">EW146_g9013</name>
</gene>
<protein>
    <recommendedName>
        <fullName evidence="2">26S proteasome complex subunit SEM1</fullName>
    </recommendedName>
</protein>
<comment type="function">
    <text evidence="2">Component of the 26S proteasome, a multiprotein complex involved in the ATP-dependent degradation of ubiquitinated proteins.</text>
</comment>
<keyword evidence="2" id="KW-0647">Proteasome</keyword>
<dbReference type="PANTHER" id="PTHR31941:SF1">
    <property type="entry name" value="CYTOSKELETAL SIGNALING PROTEIN SLM1"/>
    <property type="match status" value="1"/>
</dbReference>
<dbReference type="GO" id="GO:0008541">
    <property type="term" value="C:proteasome regulatory particle, lid subcomplex"/>
    <property type="evidence" value="ECO:0007669"/>
    <property type="project" value="UniProtKB-UniRule"/>
</dbReference>
<feature type="compositionally biased region" description="Acidic residues" evidence="3">
    <location>
        <begin position="188"/>
        <end position="210"/>
    </location>
</feature>
<evidence type="ECO:0000313" key="5">
    <source>
        <dbReference type="EMBL" id="THH08364.1"/>
    </source>
</evidence>
<comment type="caution">
    <text evidence="5">The sequence shown here is derived from an EMBL/GenBank/DDBJ whole genome shotgun (WGS) entry which is preliminary data.</text>
</comment>
<reference evidence="5 6" key="1">
    <citation type="submission" date="2019-02" db="EMBL/GenBank/DDBJ databases">
        <title>Genome sequencing of the rare red list fungi Bondarzewia mesenterica.</title>
        <authorList>
            <person name="Buettner E."/>
            <person name="Kellner H."/>
        </authorList>
    </citation>
    <scope>NUCLEOTIDE SEQUENCE [LARGE SCALE GENOMIC DNA]</scope>
    <source>
        <strain evidence="5 6">DSM 108281</strain>
    </source>
</reference>
<dbReference type="InterPro" id="IPR046869">
    <property type="entry name" value="SLM1/RGC1-like_PH"/>
</dbReference>
<dbReference type="PANTHER" id="PTHR31941">
    <property type="entry name" value="CYTOSKELETAL SIGNALING PROTEIN SLM1"/>
    <property type="match status" value="1"/>
</dbReference>
<comment type="subcellular location">
    <subcellularLocation>
        <location evidence="2">Nucleus</location>
    </subcellularLocation>
</comment>